<proteinExistence type="predicted"/>
<dbReference type="Pfam" id="PF06725">
    <property type="entry name" value="3D"/>
    <property type="match status" value="1"/>
</dbReference>
<protein>
    <submittedName>
        <fullName evidence="3">3D (Asp-Asp-Asp) domain-containing protein</fullName>
    </submittedName>
</protein>
<keyword evidence="4" id="KW-1185">Reference proteome</keyword>
<dbReference type="CDD" id="cd22786">
    <property type="entry name" value="DPBB_YuiC-like"/>
    <property type="match status" value="1"/>
</dbReference>
<reference evidence="4" key="1">
    <citation type="submission" date="2016-10" db="EMBL/GenBank/DDBJ databases">
        <authorList>
            <person name="Varghese N."/>
            <person name="Submissions S."/>
        </authorList>
    </citation>
    <scope>NUCLEOTIDE SEQUENCE [LARGE SCALE GENOMIC DNA]</scope>
    <source>
        <strain evidence="4">IBRC-M10078</strain>
    </source>
</reference>
<accession>A0A1H0WQF4</accession>
<gene>
    <name evidence="3" type="ORF">SAMN05216565_11395</name>
</gene>
<organism evidence="3 4">
    <name type="scientific">Litchfieldia salsa</name>
    <dbReference type="NCBI Taxonomy" id="930152"/>
    <lineage>
        <taxon>Bacteria</taxon>
        <taxon>Bacillati</taxon>
        <taxon>Bacillota</taxon>
        <taxon>Bacilli</taxon>
        <taxon>Bacillales</taxon>
        <taxon>Bacillaceae</taxon>
        <taxon>Litchfieldia</taxon>
    </lineage>
</organism>
<sequence>MNMINTIIRRSIMSFLFVVALLTTFQSISNVNAMDLSDWINDYKYGAESTQRVKDNTSKHINLSTKVLNVASVEKTLISSSDEVKNNLTIEDIYDWTKYPKETVTATGYTAGVESTGKSPNHPGYGITYSGVKVKRDLYSTVAADLNVFPIGTILWIPGYGFGVVADKGGAIKGNKVDLYYETVDDVYNQWGKKTLDVYVVEKGNGKLTEQELANLNNNESMQVFRQQYIGSKS</sequence>
<dbReference type="SUPFAM" id="SSF50685">
    <property type="entry name" value="Barwin-like endoglucanases"/>
    <property type="match status" value="1"/>
</dbReference>
<name>A0A1H0WQF4_9BACI</name>
<dbReference type="STRING" id="930152.SAMN05216565_11395"/>
<evidence type="ECO:0000313" key="3">
    <source>
        <dbReference type="EMBL" id="SDP92940.1"/>
    </source>
</evidence>
<dbReference type="InterPro" id="IPR036908">
    <property type="entry name" value="RlpA-like_sf"/>
</dbReference>
<dbReference type="EMBL" id="FNJU01000013">
    <property type="protein sequence ID" value="SDP92940.1"/>
    <property type="molecule type" value="Genomic_DNA"/>
</dbReference>
<dbReference type="GO" id="GO:0004553">
    <property type="term" value="F:hydrolase activity, hydrolyzing O-glycosyl compounds"/>
    <property type="evidence" value="ECO:0007669"/>
    <property type="project" value="InterPro"/>
</dbReference>
<dbReference type="InterPro" id="IPR010611">
    <property type="entry name" value="3D_dom"/>
</dbReference>
<dbReference type="OrthoDB" id="9798935at2"/>
<dbReference type="Gene3D" id="2.40.40.10">
    <property type="entry name" value="RlpA-like domain"/>
    <property type="match status" value="1"/>
</dbReference>
<dbReference type="PANTHER" id="PTHR39160:SF4">
    <property type="entry name" value="RESUSCITATION-PROMOTING FACTOR RPFB"/>
    <property type="match status" value="1"/>
</dbReference>
<dbReference type="Proteomes" id="UP000199159">
    <property type="component" value="Unassembled WGS sequence"/>
</dbReference>
<keyword evidence="1" id="KW-0732">Signal</keyword>
<dbReference type="RefSeq" id="WP_090858402.1">
    <property type="nucleotide sequence ID" value="NZ_FNJU01000013.1"/>
</dbReference>
<dbReference type="InterPro" id="IPR051933">
    <property type="entry name" value="Resuscitation_pf_RpfB"/>
</dbReference>
<evidence type="ECO:0000313" key="4">
    <source>
        <dbReference type="Proteomes" id="UP000199159"/>
    </source>
</evidence>
<dbReference type="GO" id="GO:0009254">
    <property type="term" value="P:peptidoglycan turnover"/>
    <property type="evidence" value="ECO:0007669"/>
    <property type="project" value="InterPro"/>
</dbReference>
<feature type="domain" description="3D" evidence="2">
    <location>
        <begin position="140"/>
        <end position="201"/>
    </location>
</feature>
<dbReference type="GO" id="GO:0019867">
    <property type="term" value="C:outer membrane"/>
    <property type="evidence" value="ECO:0007669"/>
    <property type="project" value="InterPro"/>
</dbReference>
<evidence type="ECO:0000259" key="2">
    <source>
        <dbReference type="Pfam" id="PF06725"/>
    </source>
</evidence>
<dbReference type="AlphaFoldDB" id="A0A1H0WQF4"/>
<dbReference type="PANTHER" id="PTHR39160">
    <property type="entry name" value="CELL WALL-BINDING PROTEIN YOCH"/>
    <property type="match status" value="1"/>
</dbReference>
<evidence type="ECO:0000256" key="1">
    <source>
        <dbReference type="ARBA" id="ARBA00022729"/>
    </source>
</evidence>